<proteinExistence type="predicted"/>
<dbReference type="KEGG" id="tpp:TPASS_0084"/>
<evidence type="ECO:0000313" key="1">
    <source>
        <dbReference type="EMBL" id="ACD70511.1"/>
    </source>
</evidence>
<dbReference type="AlphaFoldDB" id="A0A0H3BI65"/>
<gene>
    <name evidence="1" type="ordered locus">TPASS_0084</name>
</gene>
<dbReference type="PATRIC" id="fig|455434.6.peg.85"/>
<evidence type="ECO:0008006" key="3">
    <source>
        <dbReference type="Google" id="ProtNLM"/>
    </source>
</evidence>
<protein>
    <recommendedName>
        <fullName evidence="3">Thioredoxin-like fold domain-containing protein</fullName>
    </recommendedName>
</protein>
<accession>A0A0H3BI65</accession>
<name>A0A0H3BI65_TREPS</name>
<dbReference type="RefSeq" id="WP_010881533.1">
    <property type="nucleotide sequence ID" value="NC_010741.1"/>
</dbReference>
<dbReference type="EMBL" id="CP000805">
    <property type="protein sequence ID" value="ACD70511.1"/>
    <property type="molecule type" value="Genomic_DNA"/>
</dbReference>
<evidence type="ECO:0000313" key="2">
    <source>
        <dbReference type="Proteomes" id="UP000001202"/>
    </source>
</evidence>
<dbReference type="Proteomes" id="UP000001202">
    <property type="component" value="Chromosome"/>
</dbReference>
<sequence>MVVNAVVGADEASARLREYCSGLPDVEKKIAESTSPEGAKLVSDFGIGSVPMVVILDEDSSELFRTADIGELEKFFS</sequence>
<organism evidence="1 2">
    <name type="scientific">Treponema pallidum subsp. pallidum (strain SS14)</name>
    <dbReference type="NCBI Taxonomy" id="455434"/>
    <lineage>
        <taxon>Bacteria</taxon>
        <taxon>Pseudomonadati</taxon>
        <taxon>Spirochaetota</taxon>
        <taxon>Spirochaetia</taxon>
        <taxon>Spirochaetales</taxon>
        <taxon>Treponemataceae</taxon>
        <taxon>Treponema</taxon>
    </lineage>
</organism>
<dbReference type="SMR" id="A0A0H3BI65"/>
<reference evidence="1 2" key="1">
    <citation type="journal article" date="2008" name="BMC Microbiol.">
        <title>Complete genome sequence of Treponema pallidum ssp. pallidum strain SS14 determined with oligonucleotide arrays.</title>
        <authorList>
            <person name="Matejkova P."/>
            <person name="Strouhal M."/>
            <person name="Smajs D."/>
            <person name="Norris S.J."/>
            <person name="Palzkill T."/>
            <person name="Petrosino J.F."/>
            <person name="Sodergren E."/>
            <person name="Norton J.E."/>
            <person name="Singh J."/>
            <person name="Richmond T.A."/>
            <person name="Molla M.N."/>
            <person name="Albert T.J."/>
            <person name="Weinstock G.M."/>
        </authorList>
    </citation>
    <scope>NUCLEOTIDE SEQUENCE [LARGE SCALE GENOMIC DNA]</scope>
    <source>
        <strain evidence="1 2">SS14</strain>
    </source>
</reference>
<dbReference type="GeneID" id="93875879"/>